<dbReference type="AlphaFoldDB" id="A0A1H2GKB3"/>
<gene>
    <name evidence="3" type="ORF">SAMN05216296_2363</name>
</gene>
<dbReference type="GO" id="GO:0016787">
    <property type="term" value="F:hydrolase activity"/>
    <property type="evidence" value="ECO:0007669"/>
    <property type="project" value="UniProtKB-KW"/>
</dbReference>
<dbReference type="SUPFAM" id="SSF53474">
    <property type="entry name" value="alpha/beta-Hydrolases"/>
    <property type="match status" value="1"/>
</dbReference>
<reference evidence="4" key="1">
    <citation type="submission" date="2016-10" db="EMBL/GenBank/DDBJ databases">
        <authorList>
            <person name="Varghese N."/>
            <person name="Submissions S."/>
        </authorList>
    </citation>
    <scope>NUCLEOTIDE SEQUENCE [LARGE SCALE GENOMIC DNA]</scope>
    <source>
        <strain evidence="4">DSM 17875</strain>
    </source>
</reference>
<dbReference type="STRING" id="364197.SAMN05216296_2363"/>
<dbReference type="Proteomes" id="UP000243232">
    <property type="component" value="Chromosome I"/>
</dbReference>
<evidence type="ECO:0000313" key="3">
    <source>
        <dbReference type="EMBL" id="SDU20083.1"/>
    </source>
</evidence>
<dbReference type="PRINTS" id="PR00412">
    <property type="entry name" value="EPOXHYDRLASE"/>
</dbReference>
<dbReference type="EMBL" id="LT629785">
    <property type="protein sequence ID" value="SDU20083.1"/>
    <property type="molecule type" value="Genomic_DNA"/>
</dbReference>
<dbReference type="Gene3D" id="3.40.50.1820">
    <property type="entry name" value="alpha/beta hydrolase"/>
    <property type="match status" value="1"/>
</dbReference>
<keyword evidence="4" id="KW-1185">Reference proteome</keyword>
<organism evidence="3 4">
    <name type="scientific">Pseudomonas pohangensis</name>
    <dbReference type="NCBI Taxonomy" id="364197"/>
    <lineage>
        <taxon>Bacteria</taxon>
        <taxon>Pseudomonadati</taxon>
        <taxon>Pseudomonadota</taxon>
        <taxon>Gammaproteobacteria</taxon>
        <taxon>Pseudomonadales</taxon>
        <taxon>Pseudomonadaceae</taxon>
        <taxon>Pseudomonas</taxon>
    </lineage>
</organism>
<evidence type="ECO:0000256" key="1">
    <source>
        <dbReference type="ARBA" id="ARBA00022801"/>
    </source>
</evidence>
<dbReference type="InterPro" id="IPR000639">
    <property type="entry name" value="Epox_hydrolase-like"/>
</dbReference>
<dbReference type="PANTHER" id="PTHR43329">
    <property type="entry name" value="EPOXIDE HYDROLASE"/>
    <property type="match status" value="1"/>
</dbReference>
<feature type="domain" description="AB hydrolase-1" evidence="2">
    <location>
        <begin position="24"/>
        <end position="156"/>
    </location>
</feature>
<accession>A0A1H2GKB3</accession>
<keyword evidence="1" id="KW-0378">Hydrolase</keyword>
<dbReference type="InterPro" id="IPR000073">
    <property type="entry name" value="AB_hydrolase_1"/>
</dbReference>
<dbReference type="OrthoDB" id="9780765at2"/>
<proteinExistence type="predicted"/>
<dbReference type="PRINTS" id="PR00111">
    <property type="entry name" value="ABHYDROLASE"/>
</dbReference>
<evidence type="ECO:0000259" key="2">
    <source>
        <dbReference type="Pfam" id="PF00561"/>
    </source>
</evidence>
<evidence type="ECO:0000313" key="4">
    <source>
        <dbReference type="Proteomes" id="UP000243232"/>
    </source>
</evidence>
<name>A0A1H2GKB3_9PSED</name>
<sequence>MDFPTQKLQVNGLQMNVLIAGEGPPVLLVHGFPDTHQVWRKQIAVLVEAGYRVIAPDTRGCGDSEIPDRIADYQRGILVQDLVALLNVLKIDKVRLVAHDWGAVQGWLLAMAHPERIERYIPLSVGHPTAYGSGGLRQKLKGWYVLMFQLPWFPEWLLTVFDWWVFRTFTAFPEEFAHWQPVLSRPGRLTAGINYYRANVDLILPRQWPKVRVPVSGIFSSGDRFLTEGQMRDSANYVDAPFRYEVIKGANHWLQVHAPEQVNPVLLEFLR</sequence>
<dbReference type="RefSeq" id="WP_090195421.1">
    <property type="nucleotide sequence ID" value="NZ_LT629785.1"/>
</dbReference>
<protein>
    <submittedName>
        <fullName evidence="3">Pimeloyl-ACP methyl ester carboxylesterase</fullName>
    </submittedName>
</protein>
<dbReference type="Pfam" id="PF00561">
    <property type="entry name" value="Abhydrolase_1"/>
    <property type="match status" value="1"/>
</dbReference>
<dbReference type="InterPro" id="IPR029058">
    <property type="entry name" value="AB_hydrolase_fold"/>
</dbReference>